<evidence type="ECO:0000256" key="3">
    <source>
        <dbReference type="PIRSR" id="PIRSR000390-2"/>
    </source>
</evidence>
<proteinExistence type="inferred from homology"/>
<dbReference type="PIRSF" id="PIRSF000390">
    <property type="entry name" value="PLP_StrS"/>
    <property type="match status" value="1"/>
</dbReference>
<dbReference type="CDD" id="cd00616">
    <property type="entry name" value="AHBA_syn"/>
    <property type="match status" value="1"/>
</dbReference>
<evidence type="ECO:0000256" key="1">
    <source>
        <dbReference type="ARBA" id="ARBA00037999"/>
    </source>
</evidence>
<dbReference type="Proteomes" id="UP000192907">
    <property type="component" value="Unassembled WGS sequence"/>
</dbReference>
<keyword evidence="6" id="KW-1185">Reference proteome</keyword>
<evidence type="ECO:0000313" key="5">
    <source>
        <dbReference type="EMBL" id="SMF75739.1"/>
    </source>
</evidence>
<dbReference type="GO" id="GO:0000271">
    <property type="term" value="P:polysaccharide biosynthetic process"/>
    <property type="evidence" value="ECO:0007669"/>
    <property type="project" value="TreeGrafter"/>
</dbReference>
<dbReference type="FunFam" id="3.40.640.10:FF:000037">
    <property type="entry name" value="dTDP-4-amino-4,6-dideoxygalactose transaminase"/>
    <property type="match status" value="1"/>
</dbReference>
<keyword evidence="3 4" id="KW-0663">Pyridoxal phosphate</keyword>
<dbReference type="PANTHER" id="PTHR30244">
    <property type="entry name" value="TRANSAMINASE"/>
    <property type="match status" value="1"/>
</dbReference>
<organism evidence="5 6">
    <name type="scientific">Pseudobacteriovorax antillogorgiicola</name>
    <dbReference type="NCBI Taxonomy" id="1513793"/>
    <lineage>
        <taxon>Bacteria</taxon>
        <taxon>Pseudomonadati</taxon>
        <taxon>Bdellovibrionota</taxon>
        <taxon>Oligoflexia</taxon>
        <taxon>Oligoflexales</taxon>
        <taxon>Pseudobacteriovoracaceae</taxon>
        <taxon>Pseudobacteriovorax</taxon>
    </lineage>
</organism>
<dbReference type="InterPro" id="IPR015424">
    <property type="entry name" value="PyrdxlP-dep_Trfase"/>
</dbReference>
<dbReference type="GO" id="GO:0019180">
    <property type="term" value="F:dTDP-4-amino-4,6-dideoxygalactose transaminase activity"/>
    <property type="evidence" value="ECO:0007669"/>
    <property type="project" value="TreeGrafter"/>
</dbReference>
<dbReference type="Gene3D" id="3.40.640.10">
    <property type="entry name" value="Type I PLP-dependent aspartate aminotransferase-like (Major domain)"/>
    <property type="match status" value="1"/>
</dbReference>
<dbReference type="PANTHER" id="PTHR30244:SF34">
    <property type="entry name" value="DTDP-4-AMINO-4,6-DIDEOXYGALACTOSE TRANSAMINASE"/>
    <property type="match status" value="1"/>
</dbReference>
<dbReference type="STRING" id="1513793.SAMN06296036_12967"/>
<protein>
    <submittedName>
        <fullName evidence="5">dTDP-4-amino-4,6-dideoxygalactose transaminase</fullName>
    </submittedName>
</protein>
<evidence type="ECO:0000256" key="4">
    <source>
        <dbReference type="RuleBase" id="RU004508"/>
    </source>
</evidence>
<dbReference type="InterPro" id="IPR012749">
    <property type="entry name" value="WecE-like"/>
</dbReference>
<feature type="modified residue" description="N6-(pyridoxal phosphate)lysine" evidence="3">
    <location>
        <position position="187"/>
    </location>
</feature>
<dbReference type="InterPro" id="IPR000653">
    <property type="entry name" value="DegT/StrS_aminotransferase"/>
</dbReference>
<dbReference type="GO" id="GO:0030170">
    <property type="term" value="F:pyridoxal phosphate binding"/>
    <property type="evidence" value="ECO:0007669"/>
    <property type="project" value="TreeGrafter"/>
</dbReference>
<evidence type="ECO:0000313" key="6">
    <source>
        <dbReference type="Proteomes" id="UP000192907"/>
    </source>
</evidence>
<evidence type="ECO:0000256" key="2">
    <source>
        <dbReference type="PIRSR" id="PIRSR000390-1"/>
    </source>
</evidence>
<comment type="similarity">
    <text evidence="1 4">Belongs to the DegT/DnrJ/EryC1 family.</text>
</comment>
<name>A0A1Y6CLL4_9BACT</name>
<dbReference type="EMBL" id="FWZT01000029">
    <property type="protein sequence ID" value="SMF75739.1"/>
    <property type="molecule type" value="Genomic_DNA"/>
</dbReference>
<dbReference type="SUPFAM" id="SSF53383">
    <property type="entry name" value="PLP-dependent transferases"/>
    <property type="match status" value="1"/>
</dbReference>
<accession>A0A1Y6CLL4</accession>
<gene>
    <name evidence="5" type="ORF">SAMN06296036_12967</name>
</gene>
<dbReference type="RefSeq" id="WP_234996179.1">
    <property type="nucleotide sequence ID" value="NZ_FWZT01000029.1"/>
</dbReference>
<reference evidence="6" key="1">
    <citation type="submission" date="2017-04" db="EMBL/GenBank/DDBJ databases">
        <authorList>
            <person name="Varghese N."/>
            <person name="Submissions S."/>
        </authorList>
    </citation>
    <scope>NUCLEOTIDE SEQUENCE [LARGE SCALE GENOMIC DNA]</scope>
    <source>
        <strain evidence="6">RKEM611</strain>
    </source>
</reference>
<dbReference type="AlphaFoldDB" id="A0A1Y6CLL4"/>
<feature type="active site" description="Proton acceptor" evidence="2">
    <location>
        <position position="187"/>
    </location>
</feature>
<sequence length="401" mass="45702">MIEPNNSIPFNKPFIVGKELHYISQAVLRGRLAGNGYFSKKCEYWMQEAFKANRVLLTTSGTAALEMAAILANLEDGDEVILPSYTFVSTANAFLRCGANLKFVDIRPDTLNMDETLLEDLITKRTKVIVPVHYAGVACEMKTIMDIASRHGILVVEDAAQAVHARYKDDFLGTIGDLGAYSFHETKNFICGEGGALVINNKIFLERAEIIHEKGTNRSKFFRGEVSKYTWVDEGSSFLPSEIISAFLYAQLEEADKITSKREAIYRYYYKALKPLSQKGYIQLPHCPEGSKHNGHMFYIILEKSKHDRDHFISHMNRSGIHAVFHYVPLHTSPMGRTFWNTNQRLKVTEDISQRLIRLPCYYELTRDDQDKVIEKINSYFSNSWQRSLHREASLSGAESC</sequence>
<dbReference type="Pfam" id="PF01041">
    <property type="entry name" value="DegT_DnrJ_EryC1"/>
    <property type="match status" value="1"/>
</dbReference>
<dbReference type="NCBIfam" id="TIGR02379">
    <property type="entry name" value="ECA_wecE"/>
    <property type="match status" value="1"/>
</dbReference>
<dbReference type="NCBIfam" id="NF008687">
    <property type="entry name" value="PRK11706.1"/>
    <property type="match status" value="1"/>
</dbReference>
<dbReference type="InterPro" id="IPR015421">
    <property type="entry name" value="PyrdxlP-dep_Trfase_major"/>
</dbReference>